<dbReference type="InterPro" id="IPR010998">
    <property type="entry name" value="Integrase_recombinase_N"/>
</dbReference>
<proteinExistence type="inferred from homology"/>
<dbReference type="InterPro" id="IPR013762">
    <property type="entry name" value="Integrase-like_cat_sf"/>
</dbReference>
<dbReference type="EMBL" id="ABXA01000036">
    <property type="protein sequence ID" value="EEB35707.1"/>
    <property type="molecule type" value="Genomic_DNA"/>
</dbReference>
<accession>B6W9U7</accession>
<evidence type="ECO:0000259" key="5">
    <source>
        <dbReference type="PROSITE" id="PS51898"/>
    </source>
</evidence>
<feature type="domain" description="Tyr recombinase" evidence="5">
    <location>
        <begin position="166"/>
        <end position="362"/>
    </location>
</feature>
<keyword evidence="3" id="KW-0238">DNA-binding</keyword>
<evidence type="ECO:0000256" key="2">
    <source>
        <dbReference type="ARBA" id="ARBA00022908"/>
    </source>
</evidence>
<dbReference type="AlphaFoldDB" id="B6W9U7"/>
<sequence length="370" mass="43753">MKITSYKDKDGQTLYKFNIYLGKDPLTGKEIRTNRQGFISKKQAQIEYAKLKKQGVKSICNITLNELLKDWLPLYEPTVKYTTYTRVYGVFKNHILPYLGNKKLDKITTPVIQKLINKKSQEIADFKLINIYLNRLFKFAINQGYTDYNPCLNIIYPTIRKEQKDMSLEYWDKEELKEFLYHAKKDLDQMWYLFFKIATYAGLRKGEILALTWNDIDFKNKTLTVNKSLSVTRQSKKAITSPKTKSSIRTISIDKTTIKELYNWKIEQSKLKLQNINQYIFTTKQSELINLNSPRKRFERVIKKHDLRKIRLHSLRHTHASLCFEAGMTIKDVQHRLGHSTSKTTMNIYIHVTKSQEEKNGQKFEKFMLT</sequence>
<keyword evidence="2" id="KW-0229">DNA integration</keyword>
<organism evidence="6 7">
    <name type="scientific">Anaerococcus hydrogenalis DSM 7454</name>
    <dbReference type="NCBI Taxonomy" id="561177"/>
    <lineage>
        <taxon>Bacteria</taxon>
        <taxon>Bacillati</taxon>
        <taxon>Bacillota</taxon>
        <taxon>Tissierellia</taxon>
        <taxon>Tissierellales</taxon>
        <taxon>Peptoniphilaceae</taxon>
        <taxon>Anaerococcus</taxon>
    </lineage>
</organism>
<protein>
    <submittedName>
        <fullName evidence="6">Site-specific recombinase, phage integrase family</fullName>
    </submittedName>
</protein>
<reference evidence="6 7" key="1">
    <citation type="submission" date="2008-09" db="EMBL/GenBank/DDBJ databases">
        <authorList>
            <person name="Fulton L."/>
            <person name="Clifton S."/>
            <person name="Fulton B."/>
            <person name="Xu J."/>
            <person name="Minx P."/>
            <person name="Pepin K.H."/>
            <person name="Johnson M."/>
            <person name="Thiruvilangam P."/>
            <person name="Bhonagiri V."/>
            <person name="Nash W.E."/>
            <person name="Mardis E.R."/>
            <person name="Wilson R.K."/>
        </authorList>
    </citation>
    <scope>NUCLEOTIDE SEQUENCE [LARGE SCALE GENOMIC DNA]</scope>
    <source>
        <strain evidence="6 7">DSM 7454</strain>
    </source>
</reference>
<dbReference type="GO" id="GO:0006310">
    <property type="term" value="P:DNA recombination"/>
    <property type="evidence" value="ECO:0007669"/>
    <property type="project" value="UniProtKB-KW"/>
</dbReference>
<dbReference type="PANTHER" id="PTHR30629:SF2">
    <property type="entry name" value="PROPHAGE INTEGRASE INTS-RELATED"/>
    <property type="match status" value="1"/>
</dbReference>
<dbReference type="Gene3D" id="1.10.443.10">
    <property type="entry name" value="Intergrase catalytic core"/>
    <property type="match status" value="1"/>
</dbReference>
<evidence type="ECO:0000256" key="1">
    <source>
        <dbReference type="ARBA" id="ARBA00008857"/>
    </source>
</evidence>
<dbReference type="InterPro" id="IPR050808">
    <property type="entry name" value="Phage_Integrase"/>
</dbReference>
<comment type="similarity">
    <text evidence="1">Belongs to the 'phage' integrase family.</text>
</comment>
<dbReference type="InterPro" id="IPR004107">
    <property type="entry name" value="Integrase_SAM-like_N"/>
</dbReference>
<dbReference type="eggNOG" id="COG0582">
    <property type="taxonomic scope" value="Bacteria"/>
</dbReference>
<evidence type="ECO:0000256" key="4">
    <source>
        <dbReference type="ARBA" id="ARBA00023172"/>
    </source>
</evidence>
<dbReference type="Pfam" id="PF14659">
    <property type="entry name" value="Phage_int_SAM_3"/>
    <property type="match status" value="1"/>
</dbReference>
<name>B6W9U7_9FIRM</name>
<comment type="caution">
    <text evidence="6">The sequence shown here is derived from an EMBL/GenBank/DDBJ whole genome shotgun (WGS) entry which is preliminary data.</text>
</comment>
<dbReference type="RefSeq" id="WP_004814538.1">
    <property type="nucleotide sequence ID" value="NZ_ABXA01000036.1"/>
</dbReference>
<dbReference type="Proteomes" id="UP000005451">
    <property type="component" value="Unassembled WGS sequence"/>
</dbReference>
<dbReference type="InterPro" id="IPR002104">
    <property type="entry name" value="Integrase_catalytic"/>
</dbReference>
<dbReference type="STRING" id="561177.ANHYDRO_01373"/>
<keyword evidence="4" id="KW-0233">DNA recombination</keyword>
<dbReference type="PANTHER" id="PTHR30629">
    <property type="entry name" value="PROPHAGE INTEGRASE"/>
    <property type="match status" value="1"/>
</dbReference>
<dbReference type="Gene3D" id="1.10.150.130">
    <property type="match status" value="1"/>
</dbReference>
<dbReference type="GO" id="GO:0003677">
    <property type="term" value="F:DNA binding"/>
    <property type="evidence" value="ECO:0007669"/>
    <property type="project" value="UniProtKB-KW"/>
</dbReference>
<dbReference type="CDD" id="cd01189">
    <property type="entry name" value="INT_ICEBs1_C_like"/>
    <property type="match status" value="1"/>
</dbReference>
<dbReference type="InterPro" id="IPR028259">
    <property type="entry name" value="AP2-like_int_N"/>
</dbReference>
<evidence type="ECO:0000313" key="7">
    <source>
        <dbReference type="Proteomes" id="UP000005451"/>
    </source>
</evidence>
<dbReference type="SUPFAM" id="SSF56349">
    <property type="entry name" value="DNA breaking-rejoining enzymes"/>
    <property type="match status" value="1"/>
</dbReference>
<dbReference type="Pfam" id="PF00589">
    <property type="entry name" value="Phage_integrase"/>
    <property type="match status" value="1"/>
</dbReference>
<evidence type="ECO:0000256" key="3">
    <source>
        <dbReference type="ARBA" id="ARBA00023125"/>
    </source>
</evidence>
<gene>
    <name evidence="6" type="ORF">ANHYDRO_01373</name>
</gene>
<dbReference type="Pfam" id="PF14657">
    <property type="entry name" value="Arm-DNA-bind_4"/>
    <property type="match status" value="1"/>
</dbReference>
<dbReference type="InterPro" id="IPR011010">
    <property type="entry name" value="DNA_brk_join_enz"/>
</dbReference>
<evidence type="ECO:0000313" key="6">
    <source>
        <dbReference type="EMBL" id="EEB35707.1"/>
    </source>
</evidence>
<dbReference type="GO" id="GO:0015074">
    <property type="term" value="P:DNA integration"/>
    <property type="evidence" value="ECO:0007669"/>
    <property type="project" value="UniProtKB-KW"/>
</dbReference>
<reference evidence="6 7" key="2">
    <citation type="submission" date="2008-10" db="EMBL/GenBank/DDBJ databases">
        <title>Draft genome sequence of Anaerococcus hydrogenalis (DSM 7454).</title>
        <authorList>
            <person name="Sudarsanam P."/>
            <person name="Ley R."/>
            <person name="Guruge J."/>
            <person name="Turnbaugh P.J."/>
            <person name="Mahowald M."/>
            <person name="Liep D."/>
            <person name="Gordon J."/>
        </authorList>
    </citation>
    <scope>NUCLEOTIDE SEQUENCE [LARGE SCALE GENOMIC DNA]</scope>
    <source>
        <strain evidence="6 7">DSM 7454</strain>
    </source>
</reference>
<dbReference type="PROSITE" id="PS51898">
    <property type="entry name" value="TYR_RECOMBINASE"/>
    <property type="match status" value="1"/>
</dbReference>